<dbReference type="Pfam" id="PF04545">
    <property type="entry name" value="Sigma70_r4"/>
    <property type="match status" value="1"/>
</dbReference>
<dbReference type="Gene3D" id="1.10.10.10">
    <property type="entry name" value="Winged helix-like DNA-binding domain superfamily/Winged helix DNA-binding domain"/>
    <property type="match status" value="1"/>
</dbReference>
<feature type="domain" description="RNA polymerase sigma-70 region 4" evidence="6">
    <location>
        <begin position="15"/>
        <end position="44"/>
    </location>
</feature>
<dbReference type="RefSeq" id="WP_028527439.1">
    <property type="nucleotide sequence ID" value="NZ_CABLBR010000001.1"/>
</dbReference>
<name>A0ABY5VFK5_9FIRM</name>
<dbReference type="InterPro" id="IPR036388">
    <property type="entry name" value="WH-like_DNA-bd_sf"/>
</dbReference>
<evidence type="ECO:0000256" key="3">
    <source>
        <dbReference type="ARBA" id="ARBA00023125"/>
    </source>
</evidence>
<keyword evidence="3" id="KW-0238">DNA-binding</keyword>
<dbReference type="SUPFAM" id="SSF88659">
    <property type="entry name" value="Sigma3 and sigma4 domains of RNA polymerase sigma factors"/>
    <property type="match status" value="1"/>
</dbReference>
<evidence type="ECO:0000256" key="4">
    <source>
        <dbReference type="ARBA" id="ARBA00023163"/>
    </source>
</evidence>
<evidence type="ECO:0000313" key="7">
    <source>
        <dbReference type="EMBL" id="UWP58808.1"/>
    </source>
</evidence>
<dbReference type="Gene3D" id="3.40.50.1360">
    <property type="match status" value="1"/>
</dbReference>
<evidence type="ECO:0000313" key="8">
    <source>
        <dbReference type="Proteomes" id="UP001060164"/>
    </source>
</evidence>
<keyword evidence="8" id="KW-1185">Reference proteome</keyword>
<keyword evidence="4" id="KW-0804">Transcription</keyword>
<dbReference type="PANTHER" id="PTHR34294:SF1">
    <property type="entry name" value="TRANSCRIPTIONAL REGULATOR LSRR"/>
    <property type="match status" value="1"/>
</dbReference>
<comment type="similarity">
    <text evidence="1">Belongs to the SorC transcriptional regulatory family.</text>
</comment>
<keyword evidence="2" id="KW-0805">Transcription regulation</keyword>
<dbReference type="EMBL" id="CP102290">
    <property type="protein sequence ID" value="UWP58808.1"/>
    <property type="molecule type" value="Genomic_DNA"/>
</dbReference>
<dbReference type="InterPro" id="IPR013324">
    <property type="entry name" value="RNA_pol_sigma_r3/r4-like"/>
</dbReference>
<evidence type="ECO:0000256" key="1">
    <source>
        <dbReference type="ARBA" id="ARBA00010466"/>
    </source>
</evidence>
<dbReference type="InterPro" id="IPR007324">
    <property type="entry name" value="Sugar-bd_dom_put"/>
</dbReference>
<protein>
    <submittedName>
        <fullName evidence="7">Uncharacterized protein</fullName>
    </submittedName>
</protein>
<evidence type="ECO:0000256" key="2">
    <source>
        <dbReference type="ARBA" id="ARBA00023015"/>
    </source>
</evidence>
<evidence type="ECO:0000259" key="6">
    <source>
        <dbReference type="Pfam" id="PF04545"/>
    </source>
</evidence>
<organism evidence="7 8">
    <name type="scientific">Ruminococcus gauvreauii</name>
    <dbReference type="NCBI Taxonomy" id="438033"/>
    <lineage>
        <taxon>Bacteria</taxon>
        <taxon>Bacillati</taxon>
        <taxon>Bacillota</taxon>
        <taxon>Clostridia</taxon>
        <taxon>Eubacteriales</taxon>
        <taxon>Oscillospiraceae</taxon>
        <taxon>Ruminococcus</taxon>
    </lineage>
</organism>
<proteinExistence type="inferred from homology"/>
<dbReference type="InterPro" id="IPR037171">
    <property type="entry name" value="NagB/RpiA_transferase-like"/>
</dbReference>
<reference evidence="7" key="1">
    <citation type="journal article" date="2022" name="Cell">
        <title>Design, construction, and in vivo augmentation of a complex gut microbiome.</title>
        <authorList>
            <person name="Cheng A.G."/>
            <person name="Ho P.Y."/>
            <person name="Aranda-Diaz A."/>
            <person name="Jain S."/>
            <person name="Yu F.B."/>
            <person name="Meng X."/>
            <person name="Wang M."/>
            <person name="Iakiviak M."/>
            <person name="Nagashima K."/>
            <person name="Zhao A."/>
            <person name="Murugkar P."/>
            <person name="Patil A."/>
            <person name="Atabakhsh K."/>
            <person name="Weakley A."/>
            <person name="Yan J."/>
            <person name="Brumbaugh A.R."/>
            <person name="Higginbottom S."/>
            <person name="Dimas A."/>
            <person name="Shiver A.L."/>
            <person name="Deutschbauer A."/>
            <person name="Neff N."/>
            <person name="Sonnenburg J.L."/>
            <person name="Huang K.C."/>
            <person name="Fischbach M.A."/>
        </authorList>
    </citation>
    <scope>NUCLEOTIDE SEQUENCE</scope>
    <source>
        <strain evidence="7">DSM 19829</strain>
    </source>
</reference>
<feature type="domain" description="Sugar-binding" evidence="5">
    <location>
        <begin position="59"/>
        <end position="313"/>
    </location>
</feature>
<gene>
    <name evidence="7" type="ORF">NQ502_15745</name>
</gene>
<accession>A0ABY5VFK5</accession>
<dbReference type="SUPFAM" id="SSF100950">
    <property type="entry name" value="NagB/RpiA/CoA transferase-like"/>
    <property type="match status" value="1"/>
</dbReference>
<dbReference type="InterPro" id="IPR051054">
    <property type="entry name" value="SorC_transcr_regulators"/>
</dbReference>
<sequence>MDQGQKRKDITKVAKLYYYGNMTQDEIAQMMGISRPKVSRMLAAAHQYNIVHIEIRDPLFSNTEVAEKIRSHFDLKKVVVVPTGQNPSDAKDNIGKAASEYLNSCIVNGMKIGISWGTTLNAFVNRFQCAKAFPDANVIQLVGASYSQSMHMDGRELVKTLARKLNCQYSLLQAPMLVHNPTLLELFMEEPETIDHFNLLKKLDIAFVGLGSSNYKNSVVYKAKYLDASEAKKLSQMELCDICGHQIDIDGKEPETILSNRLISIPLNSLAQIPMVMGLCAGNDKTRSIISAIHGGYLNGLIIDEIAAISLLEAEKL</sequence>
<dbReference type="Proteomes" id="UP001060164">
    <property type="component" value="Chromosome"/>
</dbReference>
<dbReference type="PANTHER" id="PTHR34294">
    <property type="entry name" value="TRANSCRIPTIONAL REGULATOR-RELATED"/>
    <property type="match status" value="1"/>
</dbReference>
<dbReference type="Pfam" id="PF04198">
    <property type="entry name" value="Sugar-bind"/>
    <property type="match status" value="1"/>
</dbReference>
<dbReference type="InterPro" id="IPR007630">
    <property type="entry name" value="RNA_pol_sigma70_r4"/>
</dbReference>
<evidence type="ECO:0000259" key="5">
    <source>
        <dbReference type="Pfam" id="PF04198"/>
    </source>
</evidence>